<dbReference type="Pfam" id="PF02182">
    <property type="entry name" value="SAD_SRA"/>
    <property type="match status" value="1"/>
</dbReference>
<dbReference type="Pfam" id="PF02567">
    <property type="entry name" value="PhzC-PhzF"/>
    <property type="match status" value="1"/>
</dbReference>
<feature type="domain" description="YDG" evidence="2">
    <location>
        <begin position="22"/>
        <end position="123"/>
    </location>
</feature>
<evidence type="ECO:0000256" key="1">
    <source>
        <dbReference type="ARBA" id="ARBA00023242"/>
    </source>
</evidence>
<dbReference type="Gene3D" id="2.30.280.10">
    <property type="entry name" value="SRA-YDG"/>
    <property type="match status" value="2"/>
</dbReference>
<reference evidence="3 4" key="1">
    <citation type="journal article" date="2019" name="New Phytol.">
        <title>Comparative genomics reveals unique wood-decay strategies and fruiting body development in the Schizophyllaceae.</title>
        <authorList>
            <person name="Almasi E."/>
            <person name="Sahu N."/>
            <person name="Krizsan K."/>
            <person name="Balint B."/>
            <person name="Kovacs G.M."/>
            <person name="Kiss B."/>
            <person name="Cseklye J."/>
            <person name="Drula E."/>
            <person name="Henrissat B."/>
            <person name="Nagy I."/>
            <person name="Chovatia M."/>
            <person name="Adam C."/>
            <person name="LaButti K."/>
            <person name="Lipzen A."/>
            <person name="Riley R."/>
            <person name="Grigoriev I.V."/>
            <person name="Nagy L.G."/>
        </authorList>
    </citation>
    <scope>NUCLEOTIDE SEQUENCE [LARGE SCALE GENOMIC DNA]</scope>
    <source>
        <strain evidence="3 4">NL-1724</strain>
    </source>
</reference>
<accession>A0A550C4B2</accession>
<evidence type="ECO:0000259" key="2">
    <source>
        <dbReference type="SMART" id="SM00466"/>
    </source>
</evidence>
<dbReference type="EMBL" id="VDMD01000027">
    <property type="protein sequence ID" value="TRM59556.1"/>
    <property type="molecule type" value="Genomic_DNA"/>
</dbReference>
<evidence type="ECO:0000313" key="4">
    <source>
        <dbReference type="Proteomes" id="UP000320762"/>
    </source>
</evidence>
<name>A0A550C4B2_9AGAR</name>
<dbReference type="STRING" id="97359.A0A550C4B2"/>
<dbReference type="InterPro" id="IPR036987">
    <property type="entry name" value="SRA-YDG_sf"/>
</dbReference>
<dbReference type="SUPFAM" id="SSF88697">
    <property type="entry name" value="PUA domain-like"/>
    <property type="match status" value="1"/>
</dbReference>
<dbReference type="SUPFAM" id="SSF54506">
    <property type="entry name" value="Diaminopimelate epimerase-like"/>
    <property type="match status" value="1"/>
</dbReference>
<dbReference type="SMART" id="SM00466">
    <property type="entry name" value="SRA"/>
    <property type="match status" value="1"/>
</dbReference>
<dbReference type="OrthoDB" id="75169at2759"/>
<evidence type="ECO:0000313" key="3">
    <source>
        <dbReference type="EMBL" id="TRM59556.1"/>
    </source>
</evidence>
<gene>
    <name evidence="3" type="ORF">BD626DRAFT_539275</name>
</gene>
<dbReference type="PANTHER" id="PTHR14140">
    <property type="entry name" value="E3 UBIQUITIN-PROTEIN LIGASE UHRF-RELATED"/>
    <property type="match status" value="1"/>
</dbReference>
<organism evidence="3 4">
    <name type="scientific">Schizophyllum amplum</name>
    <dbReference type="NCBI Taxonomy" id="97359"/>
    <lineage>
        <taxon>Eukaryota</taxon>
        <taxon>Fungi</taxon>
        <taxon>Dikarya</taxon>
        <taxon>Basidiomycota</taxon>
        <taxon>Agaricomycotina</taxon>
        <taxon>Agaricomycetes</taxon>
        <taxon>Agaricomycetidae</taxon>
        <taxon>Agaricales</taxon>
        <taxon>Schizophyllaceae</taxon>
        <taxon>Schizophyllum</taxon>
    </lineage>
</organism>
<dbReference type="InterPro" id="IPR045134">
    <property type="entry name" value="UHRF1/2-like"/>
</dbReference>
<dbReference type="InterPro" id="IPR003105">
    <property type="entry name" value="SRA_YDG"/>
</dbReference>
<dbReference type="AlphaFoldDB" id="A0A550C4B2"/>
<sequence>MWANGGAHCMLSDSFRHAYLMFIRTEFCEMGVHDNIRQGIGGGRFIGCPSVVLKCAYEDDEDFGREFYFTGTGRRSTMTHYKHRGILDRYRYDGLYNVVEAKTLVGKSGYLICRFKFVIQMAQAVASSARAAFPPRCRLAHARGDMAVSRILDSEGELTGTRITVAVDFRDHGLLETPRLAELQPDLTADDYVQRSAGSAVDVYPTASIVKGMTFVLLELASLDALGRLSLFPTKVRPALATGSAASCLGGWLGSKKGPGSWAIRITQGVEMGRRSEITVDATIAESGDIERIELGGNVCQVMSGDIVVPAAGDSH</sequence>
<dbReference type="InterPro" id="IPR003719">
    <property type="entry name" value="Phenazine_PhzF-like"/>
</dbReference>
<comment type="caution">
    <text evidence="3">The sequence shown here is derived from an EMBL/GenBank/DDBJ whole genome shotgun (WGS) entry which is preliminary data.</text>
</comment>
<keyword evidence="1" id="KW-0539">Nucleus</keyword>
<dbReference type="Proteomes" id="UP000320762">
    <property type="component" value="Unassembled WGS sequence"/>
</dbReference>
<dbReference type="Gene3D" id="3.10.310.10">
    <property type="entry name" value="Diaminopimelate Epimerase, Chain A, domain 1"/>
    <property type="match status" value="1"/>
</dbReference>
<proteinExistence type="predicted"/>
<dbReference type="PANTHER" id="PTHR14140:SF27">
    <property type="entry name" value="OS04G0289800 PROTEIN"/>
    <property type="match status" value="1"/>
</dbReference>
<dbReference type="InterPro" id="IPR015947">
    <property type="entry name" value="PUA-like_sf"/>
</dbReference>
<keyword evidence="4" id="KW-1185">Reference proteome</keyword>
<dbReference type="GO" id="GO:0044027">
    <property type="term" value="P:negative regulation of gene expression via chromosomal CpG island methylation"/>
    <property type="evidence" value="ECO:0007669"/>
    <property type="project" value="TreeGrafter"/>
</dbReference>
<dbReference type="GO" id="GO:0016567">
    <property type="term" value="P:protein ubiquitination"/>
    <property type="evidence" value="ECO:0007669"/>
    <property type="project" value="TreeGrafter"/>
</dbReference>
<protein>
    <submittedName>
        <fullName evidence="3">PUA-like domain-containing protein</fullName>
    </submittedName>
</protein>
<dbReference type="GO" id="GO:0061630">
    <property type="term" value="F:ubiquitin protein ligase activity"/>
    <property type="evidence" value="ECO:0007669"/>
    <property type="project" value="TreeGrafter"/>
</dbReference>